<dbReference type="EMBL" id="HACG01047285">
    <property type="protein sequence ID" value="CEK94150.1"/>
    <property type="molecule type" value="Transcribed_RNA"/>
</dbReference>
<dbReference type="EMBL" id="HACG01047283">
    <property type="protein sequence ID" value="CEK94148.1"/>
    <property type="molecule type" value="Transcribed_RNA"/>
</dbReference>
<name>A0A0B7BPQ9_9EUPU</name>
<evidence type="ECO:0000313" key="1">
    <source>
        <dbReference type="EMBL" id="CEK94147.1"/>
    </source>
</evidence>
<reference evidence="3" key="1">
    <citation type="submission" date="2014-12" db="EMBL/GenBank/DDBJ databases">
        <title>Insight into the proteome of Arion vulgaris.</title>
        <authorList>
            <person name="Aradska J."/>
            <person name="Bulat T."/>
            <person name="Smidak R."/>
            <person name="Sarate P."/>
            <person name="Gangsoo J."/>
            <person name="Sialana F."/>
            <person name="Bilban M."/>
            <person name="Lubec G."/>
        </authorList>
    </citation>
    <scope>NUCLEOTIDE SEQUENCE</scope>
    <source>
        <tissue evidence="3">Skin</tissue>
    </source>
</reference>
<evidence type="ECO:0000313" key="2">
    <source>
        <dbReference type="EMBL" id="CEK94148.1"/>
    </source>
</evidence>
<dbReference type="AlphaFoldDB" id="A0A0B7BPQ9"/>
<proteinExistence type="predicted"/>
<gene>
    <name evidence="3" type="primary">ORF199204</name>
    <name evidence="1" type="synonym">ORF199185</name>
    <name evidence="2" type="synonym">ORF199194</name>
</gene>
<sequence>MHDEITCAGQKVIAFVVNIAQHTYSYIMRDKNCGDTRGFIKSISDVGNYYNSLSKVE</sequence>
<evidence type="ECO:0000313" key="3">
    <source>
        <dbReference type="EMBL" id="CEK94150.1"/>
    </source>
</evidence>
<dbReference type="EMBL" id="HACG01047282">
    <property type="protein sequence ID" value="CEK94147.1"/>
    <property type="molecule type" value="Transcribed_RNA"/>
</dbReference>
<protein>
    <submittedName>
        <fullName evidence="3">Uncharacterized protein</fullName>
    </submittedName>
</protein>
<accession>A0A0B7BPQ9</accession>
<organism evidence="3">
    <name type="scientific">Arion vulgaris</name>
    <dbReference type="NCBI Taxonomy" id="1028688"/>
    <lineage>
        <taxon>Eukaryota</taxon>
        <taxon>Metazoa</taxon>
        <taxon>Spiralia</taxon>
        <taxon>Lophotrochozoa</taxon>
        <taxon>Mollusca</taxon>
        <taxon>Gastropoda</taxon>
        <taxon>Heterobranchia</taxon>
        <taxon>Euthyneura</taxon>
        <taxon>Panpulmonata</taxon>
        <taxon>Eupulmonata</taxon>
        <taxon>Stylommatophora</taxon>
        <taxon>Helicina</taxon>
        <taxon>Arionoidea</taxon>
        <taxon>Arionidae</taxon>
        <taxon>Arion</taxon>
    </lineage>
</organism>